<evidence type="ECO:0000313" key="1">
    <source>
        <dbReference type="EMBL" id="MBA9022332.1"/>
    </source>
</evidence>
<reference evidence="1 2" key="1">
    <citation type="submission" date="2020-08" db="EMBL/GenBank/DDBJ databases">
        <title>Genomic Encyclopedia of Type Strains, Phase IV (KMG-IV): sequencing the most valuable type-strain genomes for metagenomic binning, comparative biology and taxonomic classification.</title>
        <authorList>
            <person name="Goeker M."/>
        </authorList>
    </citation>
    <scope>NUCLEOTIDE SEQUENCE [LARGE SCALE GENOMIC DNA]</scope>
    <source>
        <strain evidence="1 2">DSM 17455</strain>
    </source>
</reference>
<dbReference type="EMBL" id="JACJHZ010000022">
    <property type="protein sequence ID" value="MBA9022332.1"/>
    <property type="molecule type" value="Genomic_DNA"/>
</dbReference>
<dbReference type="RefSeq" id="WP_182575190.1">
    <property type="nucleotide sequence ID" value="NZ_JACJHY010000022.1"/>
</dbReference>
<dbReference type="Proteomes" id="UP000587524">
    <property type="component" value="Unassembled WGS sequence"/>
</dbReference>
<proteinExistence type="predicted"/>
<keyword evidence="2" id="KW-1185">Reference proteome</keyword>
<comment type="caution">
    <text evidence="1">The sequence shown here is derived from an EMBL/GenBank/DDBJ whole genome shotgun (WGS) entry which is preliminary data.</text>
</comment>
<accession>A0ABR6CD39</accession>
<evidence type="ECO:0000313" key="2">
    <source>
        <dbReference type="Proteomes" id="UP000587524"/>
    </source>
</evidence>
<sequence>MRGELRVAIVIHAFYMDAFDEILDLAQALPAQHKLFVTTVPVHEALVRSRLDAAERDYSFGVFENRGRDILPFLRMFPAVRAEGFDVVIKVHTKKSPHLKDGDGWRRMLVAALLQPQALQQLTSAFQADASLGIVCPEGHFLSLDRYMGGNEARVLAIAQRLGLGRAQLLDAGYCAGTMFMARTDVIAPLADLGFTAKAFEAEANQVDGTMAHAFERCLGLGGVALGRRIASSADPFGHAGFNDSYAFTRQPRRPSASARLKSGFKAAQGKFGNALRRMLVRPG</sequence>
<protein>
    <submittedName>
        <fullName evidence="1">Lipopolysaccharide biosynthesis protein</fullName>
    </submittedName>
</protein>
<dbReference type="Pfam" id="PF05045">
    <property type="entry name" value="RgpF"/>
    <property type="match status" value="1"/>
</dbReference>
<dbReference type="InterPro" id="IPR007739">
    <property type="entry name" value="RgpF"/>
</dbReference>
<name>A0ABR6CD39_9HYPH</name>
<organism evidence="1 2">
    <name type="scientific">Aminobacter ciceronei</name>
    <dbReference type="NCBI Taxonomy" id="150723"/>
    <lineage>
        <taxon>Bacteria</taxon>
        <taxon>Pseudomonadati</taxon>
        <taxon>Pseudomonadota</taxon>
        <taxon>Alphaproteobacteria</taxon>
        <taxon>Hyphomicrobiales</taxon>
        <taxon>Phyllobacteriaceae</taxon>
        <taxon>Aminobacter</taxon>
    </lineage>
</organism>
<gene>
    <name evidence="1" type="ORF">HNQ97_004346</name>
</gene>